<name>A0A143PTK9_LUTPR</name>
<reference evidence="2 3" key="1">
    <citation type="journal article" date="2016" name="Genome Announc.">
        <title>First Complete Genome Sequence of a Subdivision 6 Acidobacterium Strain.</title>
        <authorList>
            <person name="Huang S."/>
            <person name="Vieira S."/>
            <person name="Bunk B."/>
            <person name="Riedel T."/>
            <person name="Sproer C."/>
            <person name="Overmann J."/>
        </authorList>
    </citation>
    <scope>NUCLEOTIDE SEQUENCE [LARGE SCALE GENOMIC DNA]</scope>
    <source>
        <strain evidence="3">DSM 100886 HEG_-6_39</strain>
    </source>
</reference>
<dbReference type="KEGG" id="abac:LuPra_05192"/>
<reference evidence="3" key="2">
    <citation type="submission" date="2016-04" db="EMBL/GenBank/DDBJ databases">
        <title>First Complete Genome Sequence of a Subdivision 6 Acidobacterium.</title>
        <authorList>
            <person name="Huang S."/>
            <person name="Vieira S."/>
            <person name="Bunk B."/>
            <person name="Riedel T."/>
            <person name="Sproeer C."/>
            <person name="Overmann J."/>
        </authorList>
    </citation>
    <scope>NUCLEOTIDE SEQUENCE [LARGE SCALE GENOMIC DNA]</scope>
    <source>
        <strain evidence="3">DSM 100886 HEG_-6_39</strain>
    </source>
</reference>
<gene>
    <name evidence="2" type="ORF">LuPra_05192</name>
</gene>
<dbReference type="AlphaFoldDB" id="A0A143PTK9"/>
<feature type="region of interest" description="Disordered" evidence="1">
    <location>
        <begin position="93"/>
        <end position="132"/>
    </location>
</feature>
<protein>
    <submittedName>
        <fullName evidence="2">Uncharacterized protein</fullName>
    </submittedName>
</protein>
<evidence type="ECO:0000256" key="1">
    <source>
        <dbReference type="SAM" id="MobiDB-lite"/>
    </source>
</evidence>
<dbReference type="EMBL" id="CP015136">
    <property type="protein sequence ID" value="AMY11922.1"/>
    <property type="molecule type" value="Genomic_DNA"/>
</dbReference>
<organism evidence="2 3">
    <name type="scientific">Luteitalea pratensis</name>
    <dbReference type="NCBI Taxonomy" id="1855912"/>
    <lineage>
        <taxon>Bacteria</taxon>
        <taxon>Pseudomonadati</taxon>
        <taxon>Acidobacteriota</taxon>
        <taxon>Vicinamibacteria</taxon>
        <taxon>Vicinamibacterales</taxon>
        <taxon>Vicinamibacteraceae</taxon>
        <taxon>Luteitalea</taxon>
    </lineage>
</organism>
<sequence length="249" mass="26362">MKEWSRPAGWRTVRQGLGRTAATASRSVPWRCGCSALGGSRCRYNEAYFDELANRDEPYICWWHRRCHELVSLADTALNPFCQAGAARIGKDTGESLALSRPQPRGDAGATRERRALTRPTRAVRSARTAPAALPAAASTSCARRTTIPIMFGTRRLAWRGVNDPAGAGCGTGSRALEGGRSRPDFSSVSWLGASGSAAQSAAFLSGIVRNPLRPGAFAAAPAALDFVLAAVIGAGPSRRRGANRPAGR</sequence>
<dbReference type="Proteomes" id="UP000076079">
    <property type="component" value="Chromosome"/>
</dbReference>
<evidence type="ECO:0000313" key="2">
    <source>
        <dbReference type="EMBL" id="AMY11922.1"/>
    </source>
</evidence>
<keyword evidence="3" id="KW-1185">Reference proteome</keyword>
<accession>A0A143PTK9</accession>
<proteinExistence type="predicted"/>
<evidence type="ECO:0000313" key="3">
    <source>
        <dbReference type="Proteomes" id="UP000076079"/>
    </source>
</evidence>